<keyword evidence="1" id="KW-0812">Transmembrane</keyword>
<keyword evidence="1" id="KW-1133">Transmembrane helix</keyword>
<organism evidence="2 3">
    <name type="scientific">Vibrio jasicida</name>
    <dbReference type="NCBI Taxonomy" id="766224"/>
    <lineage>
        <taxon>Bacteria</taxon>
        <taxon>Pseudomonadati</taxon>
        <taxon>Pseudomonadota</taxon>
        <taxon>Gammaproteobacteria</taxon>
        <taxon>Vibrionales</taxon>
        <taxon>Vibrionaceae</taxon>
        <taxon>Vibrio</taxon>
    </lineage>
</organism>
<feature type="transmembrane region" description="Helical" evidence="1">
    <location>
        <begin position="20"/>
        <end position="44"/>
    </location>
</feature>
<reference evidence="2" key="1">
    <citation type="submission" date="2022-01" db="EMBL/GenBank/DDBJ databases">
        <authorList>
            <person name="Lagorce A."/>
        </authorList>
    </citation>
    <scope>NUCLEOTIDE SEQUENCE</scope>
    <source>
        <strain evidence="2">Th15_F1_A12</strain>
    </source>
</reference>
<evidence type="ECO:0000256" key="1">
    <source>
        <dbReference type="SAM" id="Phobius"/>
    </source>
</evidence>
<keyword evidence="1" id="KW-0472">Membrane</keyword>
<proteinExistence type="predicted"/>
<sequence>MLYEGMIFTVNLKLLTVTHIQYVVSEQVLFIAYLFWTELVAIIWNDFMKQDDVRYEREAPTYNRRNNDDSYYIFRRH</sequence>
<dbReference type="Proteomes" id="UP001295462">
    <property type="component" value="Unassembled WGS sequence"/>
</dbReference>
<evidence type="ECO:0000313" key="2">
    <source>
        <dbReference type="EMBL" id="CAH1603147.1"/>
    </source>
</evidence>
<protein>
    <submittedName>
        <fullName evidence="2">Uncharacterized protein</fullName>
    </submittedName>
</protein>
<dbReference type="AlphaFoldDB" id="A0AAU9QZS0"/>
<name>A0AAU9QZS0_9VIBR</name>
<gene>
    <name evidence="2" type="ORF">THF1A12_640014</name>
</gene>
<accession>A0AAU9QZS0</accession>
<evidence type="ECO:0000313" key="3">
    <source>
        <dbReference type="Proteomes" id="UP001295462"/>
    </source>
</evidence>
<comment type="caution">
    <text evidence="2">The sequence shown here is derived from an EMBL/GenBank/DDBJ whole genome shotgun (WGS) entry which is preliminary data.</text>
</comment>
<dbReference type="EMBL" id="CAKMUD010000121">
    <property type="protein sequence ID" value="CAH1603147.1"/>
    <property type="molecule type" value="Genomic_DNA"/>
</dbReference>